<feature type="non-terminal residue" evidence="1">
    <location>
        <position position="1"/>
    </location>
</feature>
<protein>
    <recommendedName>
        <fullName evidence="2">MalT-like TPR region domain-containing protein</fullName>
    </recommendedName>
</protein>
<reference evidence="1" key="1">
    <citation type="journal article" date="2014" name="Front. Microbiol.">
        <title>High frequency of phylogenetically diverse reductive dehalogenase-homologous genes in deep subseafloor sedimentary metagenomes.</title>
        <authorList>
            <person name="Kawai M."/>
            <person name="Futagami T."/>
            <person name="Toyoda A."/>
            <person name="Takaki Y."/>
            <person name="Nishi S."/>
            <person name="Hori S."/>
            <person name="Arai W."/>
            <person name="Tsubouchi T."/>
            <person name="Morono Y."/>
            <person name="Uchiyama I."/>
            <person name="Ito T."/>
            <person name="Fujiyama A."/>
            <person name="Inagaki F."/>
            <person name="Takami H."/>
        </authorList>
    </citation>
    <scope>NUCLEOTIDE SEQUENCE</scope>
    <source>
        <strain evidence="1">Expedition CK06-06</strain>
    </source>
</reference>
<dbReference type="EMBL" id="BART01021636">
    <property type="protein sequence ID" value="GAH02633.1"/>
    <property type="molecule type" value="Genomic_DNA"/>
</dbReference>
<name>X1E1V0_9ZZZZ</name>
<accession>X1E1V0</accession>
<sequence length="290" mass="34409">IIKAHKNFCIMNNTLFDYDIIIMNIFLILSSIEINDYKQIDNSMEELSKFAKKWPWTNLFRKLCKAFILKNKQRAKYKFQAQQIFEEILEERFDYQIEFMIQVNLCELLLDELKYSGEEDILLEIQGLLNRISNIANKQRSITTLVILYSLQAKLALIEGNAELSNKLLTKALSITENKGLELISKKLTTQQNQLINQLEEWKSLFIRNSKLQERIEVYNLQEYVTKAIKEVLEKKFITEKKYELIYKDLLKEHTRIQEGKCKVGVAQIGYYSLYRSFYVLLLILYNIQL</sequence>
<gene>
    <name evidence="1" type="ORF">S01H4_39848</name>
</gene>
<evidence type="ECO:0000313" key="1">
    <source>
        <dbReference type="EMBL" id="GAH02633.1"/>
    </source>
</evidence>
<proteinExistence type="predicted"/>
<dbReference type="AlphaFoldDB" id="X1E1V0"/>
<feature type="non-terminal residue" evidence="1">
    <location>
        <position position="290"/>
    </location>
</feature>
<organism evidence="1">
    <name type="scientific">marine sediment metagenome</name>
    <dbReference type="NCBI Taxonomy" id="412755"/>
    <lineage>
        <taxon>unclassified sequences</taxon>
        <taxon>metagenomes</taxon>
        <taxon>ecological metagenomes</taxon>
    </lineage>
</organism>
<comment type="caution">
    <text evidence="1">The sequence shown here is derived from an EMBL/GenBank/DDBJ whole genome shotgun (WGS) entry which is preliminary data.</text>
</comment>
<evidence type="ECO:0008006" key="2">
    <source>
        <dbReference type="Google" id="ProtNLM"/>
    </source>
</evidence>